<organism evidence="1 2">
    <name type="scientific">Spirosoma arboris</name>
    <dbReference type="NCBI Taxonomy" id="2682092"/>
    <lineage>
        <taxon>Bacteria</taxon>
        <taxon>Pseudomonadati</taxon>
        <taxon>Bacteroidota</taxon>
        <taxon>Cytophagia</taxon>
        <taxon>Cytophagales</taxon>
        <taxon>Cytophagaceae</taxon>
        <taxon>Spirosoma</taxon>
    </lineage>
</organism>
<keyword evidence="2" id="KW-1185">Reference proteome</keyword>
<dbReference type="RefSeq" id="WP_157585905.1">
    <property type="nucleotide sequence ID" value="NZ_WPIN01000005.1"/>
</dbReference>
<accession>A0A7K1SBT9</accession>
<reference evidence="1 2" key="1">
    <citation type="submission" date="2019-12" db="EMBL/GenBank/DDBJ databases">
        <title>Spirosoma sp. HMF4905 genome sequencing and assembly.</title>
        <authorList>
            <person name="Kang H."/>
            <person name="Cha I."/>
            <person name="Kim H."/>
            <person name="Joh K."/>
        </authorList>
    </citation>
    <scope>NUCLEOTIDE SEQUENCE [LARGE SCALE GENOMIC DNA]</scope>
    <source>
        <strain evidence="1 2">HMF4905</strain>
    </source>
</reference>
<dbReference type="Proteomes" id="UP000436006">
    <property type="component" value="Unassembled WGS sequence"/>
</dbReference>
<sequence>MESTVPVSYQLVFKTDKGTVYQCDRTNRLILSFWGTHTPLSARDFSQFRRMVQTVNIHQMALSTEAADEVEIFTLPRLDRCYVLTLCEILHLRELLNGAAFTLELNSLLRECGCSTLSDAA</sequence>
<dbReference type="EMBL" id="WPIN01000005">
    <property type="protein sequence ID" value="MVM31259.1"/>
    <property type="molecule type" value="Genomic_DNA"/>
</dbReference>
<name>A0A7K1SBT9_9BACT</name>
<gene>
    <name evidence="1" type="ORF">GO755_14545</name>
</gene>
<evidence type="ECO:0000313" key="2">
    <source>
        <dbReference type="Proteomes" id="UP000436006"/>
    </source>
</evidence>
<comment type="caution">
    <text evidence="1">The sequence shown here is derived from an EMBL/GenBank/DDBJ whole genome shotgun (WGS) entry which is preliminary data.</text>
</comment>
<dbReference type="AlphaFoldDB" id="A0A7K1SBT9"/>
<evidence type="ECO:0000313" key="1">
    <source>
        <dbReference type="EMBL" id="MVM31259.1"/>
    </source>
</evidence>
<protein>
    <submittedName>
        <fullName evidence="1">Uncharacterized protein</fullName>
    </submittedName>
</protein>
<proteinExistence type="predicted"/>